<evidence type="ECO:0000313" key="2">
    <source>
        <dbReference type="EMBL" id="QJA83030.1"/>
    </source>
</evidence>
<dbReference type="EMBL" id="MT141561">
    <property type="protein sequence ID" value="QJA66868.1"/>
    <property type="molecule type" value="Genomic_DNA"/>
</dbReference>
<gene>
    <name evidence="2" type="ORF">MM415A00321_0010</name>
    <name evidence="1" type="ORF">MM415B00326_0068</name>
</gene>
<accession>A0A6M3JBY3</accession>
<organism evidence="1">
    <name type="scientific">viral metagenome</name>
    <dbReference type="NCBI Taxonomy" id="1070528"/>
    <lineage>
        <taxon>unclassified sequences</taxon>
        <taxon>metagenomes</taxon>
        <taxon>organismal metagenomes</taxon>
    </lineage>
</organism>
<name>A0A6M3JBY3_9ZZZZ</name>
<sequence length="67" mass="7568">MWNKEGKKVKHILSGHSGYIVTGESVNLTDTNGIHLAEINFWNSDTKCFYNLVCCREELVIDVNPGQ</sequence>
<dbReference type="AlphaFoldDB" id="A0A6M3JBY3"/>
<evidence type="ECO:0000313" key="1">
    <source>
        <dbReference type="EMBL" id="QJA66868.1"/>
    </source>
</evidence>
<proteinExistence type="predicted"/>
<reference evidence="1" key="1">
    <citation type="submission" date="2020-03" db="EMBL/GenBank/DDBJ databases">
        <title>The deep terrestrial virosphere.</title>
        <authorList>
            <person name="Holmfeldt K."/>
            <person name="Nilsson E."/>
            <person name="Simone D."/>
            <person name="Lopez-Fernandez M."/>
            <person name="Wu X."/>
            <person name="de Brujin I."/>
            <person name="Lundin D."/>
            <person name="Andersson A."/>
            <person name="Bertilsson S."/>
            <person name="Dopson M."/>
        </authorList>
    </citation>
    <scope>NUCLEOTIDE SEQUENCE</scope>
    <source>
        <strain evidence="2">MM415A00321</strain>
        <strain evidence="1">MM415B00326</strain>
    </source>
</reference>
<dbReference type="EMBL" id="MT142502">
    <property type="protein sequence ID" value="QJA83030.1"/>
    <property type="molecule type" value="Genomic_DNA"/>
</dbReference>
<protein>
    <submittedName>
        <fullName evidence="1">Uncharacterized protein</fullName>
    </submittedName>
</protein>